<feature type="region of interest" description="Disordered" evidence="3">
    <location>
        <begin position="269"/>
        <end position="293"/>
    </location>
</feature>
<sequence length="389" mass="45544">MSKQSNHFDEINGTLAKLRRLKIQENVLNTSINKSLSTLGLDDENFTSFKAMNEFKKYESSLQNTLIEIKNLLEDVKIATDTRGDIEKLDIDEVKRDVLGLEEKLRTFKSFLRSELNSLKISANEIQQELLNNQNEKKILKKTVLKSSAKKFNEIIPSPVRILRNSPFKCPEVHRFQEFVSSTKRYNGWNEYHHNIFVQIWNKYFNSRNGEDLSQYDGTEIDQFHQFQDEVLAKISGITSVDIKSHYKWYSQYVHLKNKQQEALEKWKENKQKIRKPGQEAKQVSRSNRSSESSNIDKIFSIKQTFKDDSKNIDDSNKESYGKSKTSLESPTNYKKGNNYKGFSRILKSTEQWRNKCQGERDKSQLFYAPTIVKRQLGIPTWRLGLQDI</sequence>
<accession>A0AAJ6Z0N1</accession>
<evidence type="ECO:0000256" key="2">
    <source>
        <dbReference type="SAM" id="Coils"/>
    </source>
</evidence>
<proteinExistence type="predicted"/>
<feature type="coiled-coil region" evidence="2">
    <location>
        <begin position="109"/>
        <end position="143"/>
    </location>
</feature>
<keyword evidence="1 2" id="KW-0175">Coiled coil</keyword>
<name>A0AAJ6Z0N1_PAPXU</name>
<dbReference type="PANTHER" id="PTHR21549">
    <property type="entry name" value="MUTATED IN BLADDER CANCER 1"/>
    <property type="match status" value="1"/>
</dbReference>
<dbReference type="RefSeq" id="XP_013162784.1">
    <property type="nucleotide sequence ID" value="XM_013307330.1"/>
</dbReference>
<dbReference type="AlphaFoldDB" id="A0AAJ6Z0N1"/>
<feature type="compositionally biased region" description="Polar residues" evidence="3">
    <location>
        <begin position="323"/>
        <end position="336"/>
    </location>
</feature>
<dbReference type="KEGG" id="pxu:106114218"/>
<dbReference type="GeneID" id="106114218"/>
<dbReference type="InterPro" id="IPR039902">
    <property type="entry name" value="CCDC148/CCDC112"/>
</dbReference>
<reference evidence="4" key="1">
    <citation type="submission" date="2025-08" db="UniProtKB">
        <authorList>
            <consortium name="RefSeq"/>
        </authorList>
    </citation>
    <scope>IDENTIFICATION</scope>
</reference>
<evidence type="ECO:0000256" key="3">
    <source>
        <dbReference type="SAM" id="MobiDB-lite"/>
    </source>
</evidence>
<dbReference type="Proteomes" id="UP000694872">
    <property type="component" value="Unplaced"/>
</dbReference>
<organism evidence="4">
    <name type="scientific">Papilio xuthus</name>
    <name type="common">Asian swallowtail butterfly</name>
    <dbReference type="NCBI Taxonomy" id="66420"/>
    <lineage>
        <taxon>Eukaryota</taxon>
        <taxon>Metazoa</taxon>
        <taxon>Ecdysozoa</taxon>
        <taxon>Arthropoda</taxon>
        <taxon>Hexapoda</taxon>
        <taxon>Insecta</taxon>
        <taxon>Pterygota</taxon>
        <taxon>Neoptera</taxon>
        <taxon>Endopterygota</taxon>
        <taxon>Lepidoptera</taxon>
        <taxon>Glossata</taxon>
        <taxon>Ditrysia</taxon>
        <taxon>Papilionoidea</taxon>
        <taxon>Papilionidae</taxon>
        <taxon>Papilioninae</taxon>
        <taxon>Papilio</taxon>
    </lineage>
</organism>
<evidence type="ECO:0000256" key="1">
    <source>
        <dbReference type="ARBA" id="ARBA00023054"/>
    </source>
</evidence>
<dbReference type="PANTHER" id="PTHR21549:SF0">
    <property type="entry name" value="COILED-COIL DOMAIN-CONTAINING PROTEIN 112"/>
    <property type="match status" value="1"/>
</dbReference>
<feature type="region of interest" description="Disordered" evidence="3">
    <location>
        <begin position="311"/>
        <end position="340"/>
    </location>
</feature>
<feature type="compositionally biased region" description="Basic and acidic residues" evidence="3">
    <location>
        <begin position="311"/>
        <end position="322"/>
    </location>
</feature>
<evidence type="ECO:0000313" key="4">
    <source>
        <dbReference type="RefSeq" id="XP_013162784.1"/>
    </source>
</evidence>
<gene>
    <name evidence="4" type="primary">LOC106114218</name>
</gene>
<protein>
    <submittedName>
        <fullName evidence="4">Coiled-coil domain-containing protein 112-like</fullName>
    </submittedName>
</protein>